<accession>A0A9J6RNV3</accession>
<proteinExistence type="predicted"/>
<dbReference type="Proteomes" id="UP001069090">
    <property type="component" value="Unassembled WGS sequence"/>
</dbReference>
<dbReference type="AlphaFoldDB" id="A0A9J6RNV3"/>
<sequence>MKDLPTDVVAYKKTPEFDENTVPKGLLKAHQTKEGVWGKIIILAGQLEYRILAPQNETLVLSPAQHGVVEPTMLHQVKPLGPVKFYVEFYQRP</sequence>
<evidence type="ECO:0000313" key="3">
    <source>
        <dbReference type="Proteomes" id="UP001069090"/>
    </source>
</evidence>
<gene>
    <name evidence="2" type="ORF">O0V09_11665</name>
</gene>
<name>A0A9J6RNV3_9GAMM</name>
<comment type="caution">
    <text evidence="2">The sequence shown here is derived from an EMBL/GenBank/DDBJ whole genome shotgun (WGS) entry which is preliminary data.</text>
</comment>
<dbReference type="RefSeq" id="WP_258332010.1">
    <property type="nucleotide sequence ID" value="NZ_JAPTGG010000009.1"/>
</dbReference>
<dbReference type="Pfam" id="PF09313">
    <property type="entry name" value="TehB-like"/>
    <property type="match status" value="1"/>
</dbReference>
<reference evidence="2 3" key="1">
    <citation type="submission" date="2022-12" db="EMBL/GenBank/DDBJ databases">
        <title>Dasania phycosphaerae sp. nov., isolated from particulate material of the south coast of Korea.</title>
        <authorList>
            <person name="Jiang Y."/>
        </authorList>
    </citation>
    <scope>NUCLEOTIDE SEQUENCE [LARGE SCALE GENOMIC DNA]</scope>
    <source>
        <strain evidence="2 3">GY-19</strain>
    </source>
</reference>
<dbReference type="EMBL" id="JAPTGG010000009">
    <property type="protein sequence ID" value="MCZ0865864.1"/>
    <property type="molecule type" value="Genomic_DNA"/>
</dbReference>
<dbReference type="InterPro" id="IPR015392">
    <property type="entry name" value="TehB/YeaR-like_dom"/>
</dbReference>
<evidence type="ECO:0000313" key="2">
    <source>
        <dbReference type="EMBL" id="MCZ0865864.1"/>
    </source>
</evidence>
<feature type="domain" description="TehB/YeaR-like" evidence="1">
    <location>
        <begin position="12"/>
        <end position="87"/>
    </location>
</feature>
<dbReference type="InterPro" id="IPR014710">
    <property type="entry name" value="RmlC-like_jellyroll"/>
</dbReference>
<dbReference type="Gene3D" id="2.60.120.10">
    <property type="entry name" value="Jelly Rolls"/>
    <property type="match status" value="1"/>
</dbReference>
<organism evidence="2 3">
    <name type="scientific">Dasania phycosphaerae</name>
    <dbReference type="NCBI Taxonomy" id="2950436"/>
    <lineage>
        <taxon>Bacteria</taxon>
        <taxon>Pseudomonadati</taxon>
        <taxon>Pseudomonadota</taxon>
        <taxon>Gammaproteobacteria</taxon>
        <taxon>Cellvibrionales</taxon>
        <taxon>Spongiibacteraceae</taxon>
        <taxon>Dasania</taxon>
    </lineage>
</organism>
<dbReference type="SUPFAM" id="SSF51197">
    <property type="entry name" value="Clavaminate synthase-like"/>
    <property type="match status" value="1"/>
</dbReference>
<evidence type="ECO:0000259" key="1">
    <source>
        <dbReference type="Pfam" id="PF09313"/>
    </source>
</evidence>
<keyword evidence="3" id="KW-1185">Reference proteome</keyword>
<protein>
    <submittedName>
        <fullName evidence="2">DUF1971 domain-containing protein</fullName>
    </submittedName>
</protein>